<protein>
    <submittedName>
        <fullName evidence="1">Terminase small subunit</fullName>
    </submittedName>
</protein>
<evidence type="ECO:0000313" key="1">
    <source>
        <dbReference type="EMBL" id="TCK70282.1"/>
    </source>
</evidence>
<proteinExistence type="predicted"/>
<reference evidence="1 2" key="1">
    <citation type="submission" date="2019-03" db="EMBL/GenBank/DDBJ databases">
        <title>Genomic Encyclopedia of Type Strains, Phase IV (KMG-IV): sequencing the most valuable type-strain genomes for metagenomic binning, comparative biology and taxonomic classification.</title>
        <authorList>
            <person name="Goeker M."/>
        </authorList>
    </citation>
    <scope>NUCLEOTIDE SEQUENCE [LARGE SCALE GENOMIC DNA]</scope>
    <source>
        <strain evidence="1 2">DSM 10053</strain>
    </source>
</reference>
<dbReference type="InterPro" id="IPR038713">
    <property type="entry name" value="Terminase_Gp1_N_sf"/>
</dbReference>
<dbReference type="Gene3D" id="1.10.10.1400">
    <property type="entry name" value="Terminase, small subunit, N-terminal DNA-binding domain, HTH motif"/>
    <property type="match status" value="1"/>
</dbReference>
<sequence length="151" mass="16978">MMTVLTPKQEAFCLAYIETGNASEAYRQAYSVDQMKPESVHRKAKELLDNGKITARIEQLQADNVARHKITVDNLLDELEKARKIAESNNNPNAMITATMGKAKLLGFDKPKADNDDMANLPTENNVSFEDWLNGIDNFKVNPPTRREAIK</sequence>
<accession>A0A4R1KXV8</accession>
<dbReference type="GO" id="GO:0051276">
    <property type="term" value="P:chromosome organization"/>
    <property type="evidence" value="ECO:0007669"/>
    <property type="project" value="InterPro"/>
</dbReference>
<dbReference type="InterPro" id="IPR005335">
    <property type="entry name" value="Terminase_ssu"/>
</dbReference>
<dbReference type="Proteomes" id="UP000295496">
    <property type="component" value="Unassembled WGS sequence"/>
</dbReference>
<dbReference type="Pfam" id="PF03592">
    <property type="entry name" value="Terminase_2"/>
    <property type="match status" value="1"/>
</dbReference>
<keyword evidence="2" id="KW-1185">Reference proteome</keyword>
<evidence type="ECO:0000313" key="2">
    <source>
        <dbReference type="Proteomes" id="UP000295496"/>
    </source>
</evidence>
<dbReference type="EMBL" id="SMGJ01000002">
    <property type="protein sequence ID" value="TCK70282.1"/>
    <property type="molecule type" value="Genomic_DNA"/>
</dbReference>
<organism evidence="1 2">
    <name type="scientific">Lonepinella koalarum</name>
    <dbReference type="NCBI Taxonomy" id="53417"/>
    <lineage>
        <taxon>Bacteria</taxon>
        <taxon>Pseudomonadati</taxon>
        <taxon>Pseudomonadota</taxon>
        <taxon>Gammaproteobacteria</taxon>
        <taxon>Pasteurellales</taxon>
        <taxon>Pasteurellaceae</taxon>
        <taxon>Lonepinella</taxon>
    </lineage>
</organism>
<gene>
    <name evidence="1" type="ORF">EV692_0543</name>
</gene>
<dbReference type="RefSeq" id="WP_243640846.1">
    <property type="nucleotide sequence ID" value="NZ_CP170642.1"/>
</dbReference>
<name>A0A4R1KXV8_9PAST</name>
<dbReference type="AlphaFoldDB" id="A0A4R1KXV8"/>
<comment type="caution">
    <text evidence="1">The sequence shown here is derived from an EMBL/GenBank/DDBJ whole genome shotgun (WGS) entry which is preliminary data.</text>
</comment>